<proteinExistence type="predicted"/>
<reference evidence="4 5" key="1">
    <citation type="submission" date="2014-01" db="EMBL/GenBank/DDBJ databases">
        <title>Genome sequence determination for a cystic fibrosis isolate, Inquilinus limosus.</title>
        <authorList>
            <person name="Pino M."/>
            <person name="Di Conza J."/>
            <person name="Gutkind G."/>
        </authorList>
    </citation>
    <scope>NUCLEOTIDE SEQUENCE [LARGE SCALE GENOMIC DNA]</scope>
    <source>
        <strain evidence="4 5">MP06</strain>
    </source>
</reference>
<feature type="domain" description="SH3b" evidence="3">
    <location>
        <begin position="92"/>
        <end position="147"/>
    </location>
</feature>
<dbReference type="InterPro" id="IPR003646">
    <property type="entry name" value="SH3-like_bac-type"/>
</dbReference>
<evidence type="ECO:0000259" key="2">
    <source>
        <dbReference type="Pfam" id="PF05901"/>
    </source>
</evidence>
<comment type="caution">
    <text evidence="4">The sequence shown here is derived from an EMBL/GenBank/DDBJ whole genome shotgun (WGS) entry which is preliminary data.</text>
</comment>
<gene>
    <name evidence="4" type="ORF">P409_05255</name>
</gene>
<feature type="domain" description="Excalibur calcium-binding" evidence="2">
    <location>
        <begin position="202"/>
        <end position="235"/>
    </location>
</feature>
<evidence type="ECO:0000256" key="1">
    <source>
        <dbReference type="SAM" id="MobiDB-lite"/>
    </source>
</evidence>
<evidence type="ECO:0000313" key="4">
    <source>
        <dbReference type="EMBL" id="KGM35320.1"/>
    </source>
</evidence>
<name>A0A0A0DBD7_9PROT</name>
<dbReference type="InterPro" id="IPR008613">
    <property type="entry name" value="Excalibur_Ca-bd_domain"/>
</dbReference>
<evidence type="ECO:0000313" key="5">
    <source>
        <dbReference type="Proteomes" id="UP000029995"/>
    </source>
</evidence>
<dbReference type="Proteomes" id="UP000029995">
    <property type="component" value="Unassembled WGS sequence"/>
</dbReference>
<evidence type="ECO:0000259" key="3">
    <source>
        <dbReference type="Pfam" id="PF08239"/>
    </source>
</evidence>
<dbReference type="Gene3D" id="2.30.30.40">
    <property type="entry name" value="SH3 Domains"/>
    <property type="match status" value="1"/>
</dbReference>
<dbReference type="Pfam" id="PF08239">
    <property type="entry name" value="SH3_3"/>
    <property type="match status" value="1"/>
</dbReference>
<sequence>MAKVGSGALILGLVVLIALGKCMGEDRAPTPRYVTYATPEAPSLPTPPTPTPSALPDPSPSDTATLDPPAPTGKVDFTRTLTPSPRKVTAQSLNLRKGPGTNYDRYGDPLPQGTIVMHTGDAQEVGGETWMEVSYRGRLGWVSGRFLGPVDTVTAPPATSTSRPAPMARPATLFEVPQAEAPAAPARQSRKVNSGFSCGGKRYCNQMSSCAEANYYLHQCGLYRLDRDGDGYPCESGPC</sequence>
<protein>
    <submittedName>
        <fullName evidence="4">Uncharacterized protein</fullName>
    </submittedName>
</protein>
<feature type="compositionally biased region" description="Pro residues" evidence="1">
    <location>
        <begin position="42"/>
        <end position="59"/>
    </location>
</feature>
<dbReference type="EMBL" id="JANX01000035">
    <property type="protein sequence ID" value="KGM35320.1"/>
    <property type="molecule type" value="Genomic_DNA"/>
</dbReference>
<dbReference type="AlphaFoldDB" id="A0A0A0DBD7"/>
<feature type="region of interest" description="Disordered" evidence="1">
    <location>
        <begin position="35"/>
        <end position="77"/>
    </location>
</feature>
<dbReference type="Pfam" id="PF05901">
    <property type="entry name" value="Excalibur"/>
    <property type="match status" value="1"/>
</dbReference>
<organism evidence="4 5">
    <name type="scientific">Inquilinus limosus MP06</name>
    <dbReference type="NCBI Taxonomy" id="1398085"/>
    <lineage>
        <taxon>Bacteria</taxon>
        <taxon>Pseudomonadati</taxon>
        <taxon>Pseudomonadota</taxon>
        <taxon>Alphaproteobacteria</taxon>
        <taxon>Rhodospirillales</taxon>
        <taxon>Rhodospirillaceae</taxon>
        <taxon>Inquilinus</taxon>
    </lineage>
</organism>
<accession>A0A0A0DBD7</accession>